<dbReference type="AlphaFoldDB" id="A0A240TZ59"/>
<dbReference type="Pfam" id="PF09086">
    <property type="entry name" value="DUF1924"/>
    <property type="match status" value="1"/>
</dbReference>
<dbReference type="SUPFAM" id="SSF46626">
    <property type="entry name" value="Cytochrome c"/>
    <property type="match status" value="1"/>
</dbReference>
<evidence type="ECO:0000313" key="7">
    <source>
        <dbReference type="EMBL" id="ART50882.1"/>
    </source>
</evidence>
<protein>
    <submittedName>
        <fullName evidence="7">Cytochrome C</fullName>
    </submittedName>
</protein>
<dbReference type="InterPro" id="IPR036909">
    <property type="entry name" value="Cyt_c-like_dom_sf"/>
</dbReference>
<evidence type="ECO:0000256" key="4">
    <source>
        <dbReference type="PROSITE-ProRule" id="PRU00433"/>
    </source>
</evidence>
<evidence type="ECO:0000256" key="5">
    <source>
        <dbReference type="SAM" id="SignalP"/>
    </source>
</evidence>
<evidence type="ECO:0000256" key="1">
    <source>
        <dbReference type="ARBA" id="ARBA00022617"/>
    </source>
</evidence>
<keyword evidence="3 4" id="KW-0408">Iron</keyword>
<dbReference type="PROSITE" id="PS51007">
    <property type="entry name" value="CYTC"/>
    <property type="match status" value="1"/>
</dbReference>
<keyword evidence="8" id="KW-1185">Reference proteome</keyword>
<feature type="chain" id="PRO_5012060032" evidence="5">
    <location>
        <begin position="36"/>
        <end position="157"/>
    </location>
</feature>
<dbReference type="EMBL" id="CP021361">
    <property type="protein sequence ID" value="ART50882.1"/>
    <property type="molecule type" value="Genomic_DNA"/>
</dbReference>
<gene>
    <name evidence="7" type="ORF">CBP34_03265</name>
</gene>
<sequence length="157" mass="17001">MPALHHGGMHTPHTTSLVRVTALLALVFALAPAHAGDTTAASQMQRWSDASGKPVSAERGRVFFTSRHGGEWSCASCHGNPPTTSTRHASTGKTITALAPAFNPERFTDTAKVDKWFRRNCNDVLSRECTAVEKADVLAWLLQFDAKNPPQAPKDKP</sequence>
<dbReference type="Gene3D" id="1.10.760.10">
    <property type="entry name" value="Cytochrome c-like domain"/>
    <property type="match status" value="1"/>
</dbReference>
<evidence type="ECO:0000256" key="2">
    <source>
        <dbReference type="ARBA" id="ARBA00022723"/>
    </source>
</evidence>
<dbReference type="GO" id="GO:0046872">
    <property type="term" value="F:metal ion binding"/>
    <property type="evidence" value="ECO:0007669"/>
    <property type="project" value="UniProtKB-KW"/>
</dbReference>
<proteinExistence type="predicted"/>
<keyword evidence="5" id="KW-0732">Signal</keyword>
<feature type="domain" description="Cytochrome c" evidence="6">
    <location>
        <begin position="55"/>
        <end position="145"/>
    </location>
</feature>
<keyword evidence="1 4" id="KW-0349">Heme</keyword>
<dbReference type="GO" id="GO:0020037">
    <property type="term" value="F:heme binding"/>
    <property type="evidence" value="ECO:0007669"/>
    <property type="project" value="InterPro"/>
</dbReference>
<dbReference type="InterPro" id="IPR009056">
    <property type="entry name" value="Cyt_c-like_dom"/>
</dbReference>
<dbReference type="KEGG" id="acin:CBP34_03265"/>
<name>A0A240TZ59_9BURK</name>
<dbReference type="GO" id="GO:0009055">
    <property type="term" value="F:electron transfer activity"/>
    <property type="evidence" value="ECO:0007669"/>
    <property type="project" value="InterPro"/>
</dbReference>
<dbReference type="InterPro" id="IPR015170">
    <property type="entry name" value="DUF1924_SHP"/>
</dbReference>
<dbReference type="RefSeq" id="WP_208616367.1">
    <property type="nucleotide sequence ID" value="NZ_CP021361.1"/>
</dbReference>
<accession>A0A240TZ59</accession>
<evidence type="ECO:0000256" key="3">
    <source>
        <dbReference type="ARBA" id="ARBA00023004"/>
    </source>
</evidence>
<organism evidence="7 8">
    <name type="scientific">Acidovorax carolinensis</name>
    <dbReference type="NCBI Taxonomy" id="553814"/>
    <lineage>
        <taxon>Bacteria</taxon>
        <taxon>Pseudomonadati</taxon>
        <taxon>Pseudomonadota</taxon>
        <taxon>Betaproteobacteria</taxon>
        <taxon>Burkholderiales</taxon>
        <taxon>Comamonadaceae</taxon>
        <taxon>Acidovorax</taxon>
    </lineage>
</organism>
<evidence type="ECO:0000259" key="6">
    <source>
        <dbReference type="PROSITE" id="PS51007"/>
    </source>
</evidence>
<evidence type="ECO:0000313" key="8">
    <source>
        <dbReference type="Proteomes" id="UP000194432"/>
    </source>
</evidence>
<reference evidence="7 8" key="1">
    <citation type="submission" date="2017-05" db="EMBL/GenBank/DDBJ databases">
        <title>Polyphasic characterization of four soil-derived phenanthrene-degrading Acidovorax strains and proposal of Acidovorax phenanthrenivorans sp. nov.</title>
        <authorList>
            <person name="Singleton D.R."/>
            <person name="Lee J."/>
            <person name="Dickey A.N."/>
            <person name="Stroud A."/>
            <person name="Scholl E.H."/>
            <person name="Wright F.A."/>
            <person name="Aitken M.D."/>
        </authorList>
    </citation>
    <scope>NUCLEOTIDE SEQUENCE [LARGE SCALE GENOMIC DNA]</scope>
    <source>
        <strain evidence="7">NA3</strain>
    </source>
</reference>
<keyword evidence="2 4" id="KW-0479">Metal-binding</keyword>
<dbReference type="Proteomes" id="UP000194432">
    <property type="component" value="Chromosome 1"/>
</dbReference>
<feature type="signal peptide" evidence="5">
    <location>
        <begin position="1"/>
        <end position="35"/>
    </location>
</feature>